<dbReference type="InterPro" id="IPR000683">
    <property type="entry name" value="Gfo/Idh/MocA-like_OxRdtase_N"/>
</dbReference>
<keyword evidence="2" id="KW-0560">Oxidoreductase</keyword>
<sequence length="339" mass="36010">MTIGVALVGYGFAGRTFHAPLIGAEPALALRVVVSSQPDKVLADLPEVVVLPDLASALARGDIDLVVIATPNDSHVPLARAAIAAGKHVVVDKPIAPTFAEAQALAAQAKAAGVNLSVFHNRRWDSDFLSVKAAIEGGAVGTVAHFESHFDRFRPTVRDRWRENAGPASGVWFDLGPHLVDQALMLFGRPERIMASMAQQRPWAEATDWAHVVLEYAQLRVVLHAGMLVAGGAPRFVVHGSGGSLVKQGMDRQEAQLVSGMRPGAPGWGLDDDAPALHTPDSVQAVQSCPGDQREFYRQLTLALKGMESDSVTIQQSLAVAEIVELAEKAAITGSAQRL</sequence>
<comment type="caution">
    <text evidence="5">The sequence shown here is derived from an EMBL/GenBank/DDBJ whole genome shotgun (WGS) entry which is preliminary data.</text>
</comment>
<dbReference type="Gene3D" id="3.40.50.720">
    <property type="entry name" value="NAD(P)-binding Rossmann-like Domain"/>
    <property type="match status" value="1"/>
</dbReference>
<dbReference type="InterPro" id="IPR051317">
    <property type="entry name" value="Gfo/Idh/MocA_oxidoreduct"/>
</dbReference>
<reference evidence="5 6" key="1">
    <citation type="submission" date="2023-03" db="EMBL/GenBank/DDBJ databases">
        <title>Novosphingobium cyanobacteriorum sp. nov., isolated from a eutrophic reservoir during the Microcystis bloom period.</title>
        <authorList>
            <person name="Kang M."/>
            <person name="Le V."/>
            <person name="Ko S.-R."/>
            <person name="Lee S.-A."/>
            <person name="Ahn C.-Y."/>
        </authorList>
    </citation>
    <scope>NUCLEOTIDE SEQUENCE [LARGE SCALE GENOMIC DNA]</scope>
    <source>
        <strain evidence="5 6">HBC54</strain>
    </source>
</reference>
<evidence type="ECO:0000256" key="2">
    <source>
        <dbReference type="ARBA" id="ARBA00023002"/>
    </source>
</evidence>
<dbReference type="Gene3D" id="3.30.360.10">
    <property type="entry name" value="Dihydrodipicolinate Reductase, domain 2"/>
    <property type="match status" value="1"/>
</dbReference>
<dbReference type="NCBIfam" id="NF008607">
    <property type="entry name" value="PRK11579.1"/>
    <property type="match status" value="1"/>
</dbReference>
<evidence type="ECO:0000313" key="5">
    <source>
        <dbReference type="EMBL" id="MDF8333838.1"/>
    </source>
</evidence>
<evidence type="ECO:0000259" key="3">
    <source>
        <dbReference type="Pfam" id="PF01408"/>
    </source>
</evidence>
<comment type="similarity">
    <text evidence="1">Belongs to the Gfo/Idh/MocA family.</text>
</comment>
<protein>
    <submittedName>
        <fullName evidence="5">Oxidoreductase</fullName>
    </submittedName>
</protein>
<evidence type="ECO:0000256" key="1">
    <source>
        <dbReference type="ARBA" id="ARBA00010928"/>
    </source>
</evidence>
<dbReference type="Proteomes" id="UP001222770">
    <property type="component" value="Unassembled WGS sequence"/>
</dbReference>
<dbReference type="EMBL" id="JAROCY010000010">
    <property type="protein sequence ID" value="MDF8333838.1"/>
    <property type="molecule type" value="Genomic_DNA"/>
</dbReference>
<accession>A0ABT6CIT5</accession>
<dbReference type="PANTHER" id="PTHR43708:SF5">
    <property type="entry name" value="CONSERVED EXPRESSED OXIDOREDUCTASE (EUROFUNG)-RELATED"/>
    <property type="match status" value="1"/>
</dbReference>
<dbReference type="Pfam" id="PF02894">
    <property type="entry name" value="GFO_IDH_MocA_C"/>
    <property type="match status" value="1"/>
</dbReference>
<dbReference type="InterPro" id="IPR004104">
    <property type="entry name" value="Gfo/Idh/MocA-like_OxRdtase_C"/>
</dbReference>
<feature type="domain" description="Gfo/Idh/MocA-like oxidoreductase N-terminal" evidence="3">
    <location>
        <begin position="3"/>
        <end position="120"/>
    </location>
</feature>
<gene>
    <name evidence="5" type="ORF">POM99_11550</name>
</gene>
<dbReference type="Pfam" id="PF01408">
    <property type="entry name" value="GFO_IDH_MocA"/>
    <property type="match status" value="1"/>
</dbReference>
<dbReference type="InterPro" id="IPR036291">
    <property type="entry name" value="NAD(P)-bd_dom_sf"/>
</dbReference>
<evidence type="ECO:0000259" key="4">
    <source>
        <dbReference type="Pfam" id="PF02894"/>
    </source>
</evidence>
<dbReference type="PANTHER" id="PTHR43708">
    <property type="entry name" value="CONSERVED EXPRESSED OXIDOREDUCTASE (EUROFUNG)"/>
    <property type="match status" value="1"/>
</dbReference>
<dbReference type="RefSeq" id="WP_277277918.1">
    <property type="nucleotide sequence ID" value="NZ_JAROCY010000010.1"/>
</dbReference>
<feature type="domain" description="Gfo/Idh/MocA-like oxidoreductase C-terminal" evidence="4">
    <location>
        <begin position="132"/>
        <end position="333"/>
    </location>
</feature>
<name>A0ABT6CIT5_9SPHN</name>
<organism evidence="5 6">
    <name type="scientific">Novosphingobium cyanobacteriorum</name>
    <dbReference type="NCBI Taxonomy" id="3024215"/>
    <lineage>
        <taxon>Bacteria</taxon>
        <taxon>Pseudomonadati</taxon>
        <taxon>Pseudomonadota</taxon>
        <taxon>Alphaproteobacteria</taxon>
        <taxon>Sphingomonadales</taxon>
        <taxon>Sphingomonadaceae</taxon>
        <taxon>Novosphingobium</taxon>
    </lineage>
</organism>
<keyword evidence="6" id="KW-1185">Reference proteome</keyword>
<proteinExistence type="inferred from homology"/>
<dbReference type="SUPFAM" id="SSF51735">
    <property type="entry name" value="NAD(P)-binding Rossmann-fold domains"/>
    <property type="match status" value="1"/>
</dbReference>
<evidence type="ECO:0000313" key="6">
    <source>
        <dbReference type="Proteomes" id="UP001222770"/>
    </source>
</evidence>